<gene>
    <name evidence="1" type="ORF">NMW_1065</name>
</gene>
<sequence length="46" mass="5062">MGLRQYGNTAAVMYYPYTADIAVLPNFPSLGFQTAYRGGFLPAYPP</sequence>
<organism evidence="1">
    <name type="scientific">Neisseria meningitidis alpha275</name>
    <dbReference type="NCBI Taxonomy" id="295996"/>
    <lineage>
        <taxon>Bacteria</taxon>
        <taxon>Pseudomonadati</taxon>
        <taxon>Pseudomonadota</taxon>
        <taxon>Betaproteobacteria</taxon>
        <taxon>Neisseriales</taxon>
        <taxon>Neisseriaceae</taxon>
        <taxon>Neisseria</taxon>
    </lineage>
</organism>
<protein>
    <submittedName>
        <fullName evidence="1">Uncharacterized protein</fullName>
    </submittedName>
</protein>
<reference evidence="1" key="1">
    <citation type="journal article" date="2008" name="Proc. Natl. Acad. Sci. U.S.A.">
        <title>Whole-genome comparison of disease and carriage strains provides insights into virulence evolution in Neisseria meningitidis.</title>
        <authorList>
            <person name="Schoen C."/>
            <person name="Blom J."/>
            <person name="Claus H."/>
            <person name="Schramm-Glueck A."/>
            <person name="Brandt P."/>
            <person name="Mueller T."/>
            <person name="Goesmann A."/>
            <person name="Joseph B."/>
            <person name="Konietzny S."/>
            <person name="Kurzai O."/>
            <person name="Schmitt C."/>
            <person name="Friedrich T."/>
            <person name="Linke B."/>
            <person name="Vogel U."/>
            <person name="Frosch M."/>
        </authorList>
    </citation>
    <scope>NUCLEOTIDE SEQUENCE</scope>
    <source>
        <strain evidence="1">Alpha275</strain>
    </source>
</reference>
<accession>C6SJE5</accession>
<evidence type="ECO:0000313" key="1">
    <source>
        <dbReference type="EMBL" id="CBA07053.1"/>
    </source>
</evidence>
<name>C6SJE5_NEIME</name>
<proteinExistence type="predicted"/>
<dbReference type="EMBL" id="AM889138">
    <property type="protein sequence ID" value="CBA07053.1"/>
    <property type="molecule type" value="Genomic_DNA"/>
</dbReference>
<dbReference type="AlphaFoldDB" id="C6SJE5"/>